<reference evidence="2" key="1">
    <citation type="submission" date="2023-02" db="EMBL/GenBank/DDBJ databases">
        <title>Identification and recombinant expression of a fungal hydrolase from Papiliotrema laurentii that hydrolyzes apple cutin and clears colloidal polyester polyurethane.</title>
        <authorList>
            <consortium name="DOE Joint Genome Institute"/>
            <person name="Roman V.A."/>
            <person name="Bojanowski C."/>
            <person name="Crable B.R."/>
            <person name="Wagner D.N."/>
            <person name="Hung C.S."/>
            <person name="Nadeau L.J."/>
            <person name="Schratz L."/>
            <person name="Haridas S."/>
            <person name="Pangilinan J."/>
            <person name="Lipzen A."/>
            <person name="Na H."/>
            <person name="Yan M."/>
            <person name="Ng V."/>
            <person name="Grigoriev I.V."/>
            <person name="Spatafora J.W."/>
            <person name="Barlow D."/>
            <person name="Biffinger J."/>
            <person name="Kelley-Loughnane N."/>
            <person name="Varaljay V.A."/>
            <person name="Crookes-Goodson W.J."/>
        </authorList>
    </citation>
    <scope>NUCLEOTIDE SEQUENCE</scope>
    <source>
        <strain evidence="2">5307AH</strain>
    </source>
</reference>
<dbReference type="InterPro" id="IPR016181">
    <property type="entry name" value="Acyl_CoA_acyltransferase"/>
</dbReference>
<sequence length="204" mass="22954">MTVEITPPASGTQLSYRIASRQDLPLLIQLREECGWGADKIAAFLDDPDRVYCIFQLPVDGHLQDVGMACWVLENKSDPETASRAHQSVFLASLFIRQPFQKRGLGAQAMDILERAAGEQYGAKWVTLDTAAFLVRYSEDVGYWVEWMDKPNPTVAWYLKRGYSRYREDIPFIVAPIPPDPMRKITTVFLRKPASAALSTDSGP</sequence>
<evidence type="ECO:0000313" key="3">
    <source>
        <dbReference type="Proteomes" id="UP001182556"/>
    </source>
</evidence>
<dbReference type="GO" id="GO:0016747">
    <property type="term" value="F:acyltransferase activity, transferring groups other than amino-acyl groups"/>
    <property type="evidence" value="ECO:0007669"/>
    <property type="project" value="InterPro"/>
</dbReference>
<organism evidence="2 3">
    <name type="scientific">Papiliotrema laurentii</name>
    <name type="common">Cryptococcus laurentii</name>
    <dbReference type="NCBI Taxonomy" id="5418"/>
    <lineage>
        <taxon>Eukaryota</taxon>
        <taxon>Fungi</taxon>
        <taxon>Dikarya</taxon>
        <taxon>Basidiomycota</taxon>
        <taxon>Agaricomycotina</taxon>
        <taxon>Tremellomycetes</taxon>
        <taxon>Tremellales</taxon>
        <taxon>Rhynchogastremaceae</taxon>
        <taxon>Papiliotrema</taxon>
    </lineage>
</organism>
<proteinExistence type="predicted"/>
<gene>
    <name evidence="2" type="ORF">DB88DRAFT_490764</name>
</gene>
<dbReference type="AlphaFoldDB" id="A0AAD9FQV5"/>
<dbReference type="PROSITE" id="PS51186">
    <property type="entry name" value="GNAT"/>
    <property type="match status" value="1"/>
</dbReference>
<dbReference type="InterPro" id="IPR000182">
    <property type="entry name" value="GNAT_dom"/>
</dbReference>
<comment type="caution">
    <text evidence="2">The sequence shown here is derived from an EMBL/GenBank/DDBJ whole genome shotgun (WGS) entry which is preliminary data.</text>
</comment>
<dbReference type="Gene3D" id="3.40.630.30">
    <property type="match status" value="1"/>
</dbReference>
<feature type="domain" description="N-acetyltransferase" evidence="1">
    <location>
        <begin position="14"/>
        <end position="164"/>
    </location>
</feature>
<evidence type="ECO:0000313" key="2">
    <source>
        <dbReference type="EMBL" id="KAK1924526.1"/>
    </source>
</evidence>
<evidence type="ECO:0000259" key="1">
    <source>
        <dbReference type="PROSITE" id="PS51186"/>
    </source>
</evidence>
<protein>
    <recommendedName>
        <fullName evidence="1">N-acetyltransferase domain-containing protein</fullName>
    </recommendedName>
</protein>
<dbReference type="Proteomes" id="UP001182556">
    <property type="component" value="Unassembled WGS sequence"/>
</dbReference>
<dbReference type="Pfam" id="PF00583">
    <property type="entry name" value="Acetyltransf_1"/>
    <property type="match status" value="1"/>
</dbReference>
<keyword evidence="3" id="KW-1185">Reference proteome</keyword>
<dbReference type="EMBL" id="JAODAN010000005">
    <property type="protein sequence ID" value="KAK1924526.1"/>
    <property type="molecule type" value="Genomic_DNA"/>
</dbReference>
<name>A0AAD9FQV5_PAPLA</name>
<dbReference type="SUPFAM" id="SSF55729">
    <property type="entry name" value="Acyl-CoA N-acyltransferases (Nat)"/>
    <property type="match status" value="1"/>
</dbReference>
<accession>A0AAD9FQV5</accession>